<feature type="region of interest" description="Disordered" evidence="1">
    <location>
        <begin position="26"/>
        <end position="70"/>
    </location>
</feature>
<protein>
    <submittedName>
        <fullName evidence="2">Uncharacterized protein</fullName>
    </submittedName>
</protein>
<accession>V8P4J2</accession>
<feature type="non-terminal residue" evidence="2">
    <location>
        <position position="1"/>
    </location>
</feature>
<comment type="caution">
    <text evidence="2">The sequence shown here is derived from an EMBL/GenBank/DDBJ whole genome shotgun (WGS) entry which is preliminary data.</text>
</comment>
<evidence type="ECO:0000313" key="2">
    <source>
        <dbReference type="EMBL" id="ETE68807.1"/>
    </source>
</evidence>
<evidence type="ECO:0000313" key="3">
    <source>
        <dbReference type="Proteomes" id="UP000018936"/>
    </source>
</evidence>
<feature type="non-terminal residue" evidence="2">
    <location>
        <position position="143"/>
    </location>
</feature>
<proteinExistence type="predicted"/>
<name>V8P4J2_OPHHA</name>
<keyword evidence="3" id="KW-1185">Reference proteome</keyword>
<organism evidence="2 3">
    <name type="scientific">Ophiophagus hannah</name>
    <name type="common">King cobra</name>
    <name type="synonym">Naja hannah</name>
    <dbReference type="NCBI Taxonomy" id="8665"/>
    <lineage>
        <taxon>Eukaryota</taxon>
        <taxon>Metazoa</taxon>
        <taxon>Chordata</taxon>
        <taxon>Craniata</taxon>
        <taxon>Vertebrata</taxon>
        <taxon>Euteleostomi</taxon>
        <taxon>Lepidosauria</taxon>
        <taxon>Squamata</taxon>
        <taxon>Bifurcata</taxon>
        <taxon>Unidentata</taxon>
        <taxon>Episquamata</taxon>
        <taxon>Toxicofera</taxon>
        <taxon>Serpentes</taxon>
        <taxon>Colubroidea</taxon>
        <taxon>Elapidae</taxon>
        <taxon>Elapinae</taxon>
        <taxon>Ophiophagus</taxon>
    </lineage>
</organism>
<sequence length="143" mass="15912">MEESGSTRKLVGQPHSTCYECTTISEVSQSIHSSQSQRPESEHPAMESSLLPQGPIGENPNGERVQYSARGEPAIHISAPTQDTTLATCQYIAGLLGRITEQQDGIMRELRAMRREMRLMKGEQRRTNARVISLAQELVAFKE</sequence>
<dbReference type="AlphaFoldDB" id="V8P4J2"/>
<dbReference type="EMBL" id="AZIM01000929">
    <property type="protein sequence ID" value="ETE68807.1"/>
    <property type="molecule type" value="Genomic_DNA"/>
</dbReference>
<gene>
    <name evidence="2" type="ORF">L345_05386</name>
</gene>
<feature type="compositionally biased region" description="Low complexity" evidence="1">
    <location>
        <begin position="26"/>
        <end position="37"/>
    </location>
</feature>
<dbReference type="Proteomes" id="UP000018936">
    <property type="component" value="Unassembled WGS sequence"/>
</dbReference>
<reference evidence="2 3" key="1">
    <citation type="journal article" date="2013" name="Proc. Natl. Acad. Sci. U.S.A.">
        <title>The king cobra genome reveals dynamic gene evolution and adaptation in the snake venom system.</title>
        <authorList>
            <person name="Vonk F.J."/>
            <person name="Casewell N.R."/>
            <person name="Henkel C.V."/>
            <person name="Heimberg A.M."/>
            <person name="Jansen H.J."/>
            <person name="McCleary R.J."/>
            <person name="Kerkkamp H.M."/>
            <person name="Vos R.A."/>
            <person name="Guerreiro I."/>
            <person name="Calvete J.J."/>
            <person name="Wuster W."/>
            <person name="Woods A.E."/>
            <person name="Logan J.M."/>
            <person name="Harrison R.A."/>
            <person name="Castoe T.A."/>
            <person name="de Koning A.P."/>
            <person name="Pollock D.D."/>
            <person name="Yandell M."/>
            <person name="Calderon D."/>
            <person name="Renjifo C."/>
            <person name="Currier R.B."/>
            <person name="Salgado D."/>
            <person name="Pla D."/>
            <person name="Sanz L."/>
            <person name="Hyder A.S."/>
            <person name="Ribeiro J.M."/>
            <person name="Arntzen J.W."/>
            <person name="van den Thillart G.E."/>
            <person name="Boetzer M."/>
            <person name="Pirovano W."/>
            <person name="Dirks R.P."/>
            <person name="Spaink H.P."/>
            <person name="Duboule D."/>
            <person name="McGlinn E."/>
            <person name="Kini R.M."/>
            <person name="Richardson M.K."/>
        </authorList>
    </citation>
    <scope>NUCLEOTIDE SEQUENCE</scope>
    <source>
        <tissue evidence="2">Blood</tissue>
    </source>
</reference>
<evidence type="ECO:0000256" key="1">
    <source>
        <dbReference type="SAM" id="MobiDB-lite"/>
    </source>
</evidence>